<feature type="domain" description="Core-binding (CB)" evidence="7">
    <location>
        <begin position="1"/>
        <end position="77"/>
    </location>
</feature>
<dbReference type="PROSITE" id="PS51900">
    <property type="entry name" value="CB"/>
    <property type="match status" value="1"/>
</dbReference>
<keyword evidence="9" id="KW-1185">Reference proteome</keyword>
<dbReference type="Gene3D" id="1.10.443.10">
    <property type="entry name" value="Intergrase catalytic core"/>
    <property type="match status" value="2"/>
</dbReference>
<dbReference type="InterPro" id="IPR044068">
    <property type="entry name" value="CB"/>
</dbReference>
<dbReference type="PROSITE" id="PS51898">
    <property type="entry name" value="TYR_RECOMBINASE"/>
    <property type="match status" value="1"/>
</dbReference>
<dbReference type="InterPro" id="IPR004107">
    <property type="entry name" value="Integrase_SAM-like_N"/>
</dbReference>
<sequence>MDDRQLKNASPHTILGYQRTLGEFHQFCVNNEVVDSGDVTHSLIKRYFLHCQSERGNNAVTLNHKLINIRAFFNYAEAELELYNEKSNPIRKMSRFKTDVKIDVFTDHHIRQMLLYYRRLKQRDKTFYAYRDPTIIVLLLGTGIKVGELANLRWKDIDFDHDTITVFGKKRSMHRCLMAGMDVFTHQRLLRHSDLSMTQRYLAIWGTALKEQNDKYNPLNGISL</sequence>
<evidence type="ECO:0000259" key="7">
    <source>
        <dbReference type="PROSITE" id="PS51900"/>
    </source>
</evidence>
<evidence type="ECO:0000256" key="1">
    <source>
        <dbReference type="ARBA" id="ARBA00008857"/>
    </source>
</evidence>
<evidence type="ECO:0000256" key="5">
    <source>
        <dbReference type="PROSITE-ProRule" id="PRU01248"/>
    </source>
</evidence>
<dbReference type="PANTHER" id="PTHR30349:SF41">
    <property type="entry name" value="INTEGRASE_RECOMBINASE PROTEIN MJ0367-RELATED"/>
    <property type="match status" value="1"/>
</dbReference>
<dbReference type="InterPro" id="IPR050090">
    <property type="entry name" value="Tyrosine_recombinase_XerCD"/>
</dbReference>
<keyword evidence="3 5" id="KW-0238">DNA-binding</keyword>
<proteinExistence type="inferred from homology"/>
<comment type="caution">
    <text evidence="8">The sequence shown here is derived from an EMBL/GenBank/DDBJ whole genome shotgun (WGS) entry which is preliminary data.</text>
</comment>
<dbReference type="Pfam" id="PF02899">
    <property type="entry name" value="Phage_int_SAM_1"/>
    <property type="match status" value="1"/>
</dbReference>
<dbReference type="EMBL" id="JBHUCX010000075">
    <property type="protein sequence ID" value="MFD1676817.1"/>
    <property type="molecule type" value="Genomic_DNA"/>
</dbReference>
<gene>
    <name evidence="8" type="ORF">ACFSB2_19265</name>
</gene>
<comment type="similarity">
    <text evidence="1">Belongs to the 'phage' integrase family.</text>
</comment>
<evidence type="ECO:0000256" key="4">
    <source>
        <dbReference type="ARBA" id="ARBA00023172"/>
    </source>
</evidence>
<dbReference type="InterPro" id="IPR010998">
    <property type="entry name" value="Integrase_recombinase_N"/>
</dbReference>
<evidence type="ECO:0000256" key="2">
    <source>
        <dbReference type="ARBA" id="ARBA00022908"/>
    </source>
</evidence>
<organism evidence="8 9">
    <name type="scientific">Alicyclobacillus fodiniaquatilis</name>
    <dbReference type="NCBI Taxonomy" id="1661150"/>
    <lineage>
        <taxon>Bacteria</taxon>
        <taxon>Bacillati</taxon>
        <taxon>Bacillota</taxon>
        <taxon>Bacilli</taxon>
        <taxon>Bacillales</taxon>
        <taxon>Alicyclobacillaceae</taxon>
        <taxon>Alicyclobacillus</taxon>
    </lineage>
</organism>
<dbReference type="CDD" id="cd00397">
    <property type="entry name" value="DNA_BRE_C"/>
    <property type="match status" value="1"/>
</dbReference>
<protein>
    <submittedName>
        <fullName evidence="8">Tyrosine-type recombinase/integrase</fullName>
    </submittedName>
</protein>
<dbReference type="SUPFAM" id="SSF56349">
    <property type="entry name" value="DNA breaking-rejoining enzymes"/>
    <property type="match status" value="1"/>
</dbReference>
<evidence type="ECO:0000313" key="9">
    <source>
        <dbReference type="Proteomes" id="UP001597079"/>
    </source>
</evidence>
<dbReference type="RefSeq" id="WP_377944729.1">
    <property type="nucleotide sequence ID" value="NZ_JBHUCX010000075.1"/>
</dbReference>
<dbReference type="Proteomes" id="UP001597079">
    <property type="component" value="Unassembled WGS sequence"/>
</dbReference>
<dbReference type="PANTHER" id="PTHR30349">
    <property type="entry name" value="PHAGE INTEGRASE-RELATED"/>
    <property type="match status" value="1"/>
</dbReference>
<dbReference type="Gene3D" id="1.10.150.130">
    <property type="match status" value="1"/>
</dbReference>
<dbReference type="Pfam" id="PF00589">
    <property type="entry name" value="Phage_integrase"/>
    <property type="match status" value="1"/>
</dbReference>
<reference evidence="9" key="1">
    <citation type="journal article" date="2019" name="Int. J. Syst. Evol. Microbiol.">
        <title>The Global Catalogue of Microorganisms (GCM) 10K type strain sequencing project: providing services to taxonomists for standard genome sequencing and annotation.</title>
        <authorList>
            <consortium name="The Broad Institute Genomics Platform"/>
            <consortium name="The Broad Institute Genome Sequencing Center for Infectious Disease"/>
            <person name="Wu L."/>
            <person name="Ma J."/>
        </authorList>
    </citation>
    <scope>NUCLEOTIDE SEQUENCE [LARGE SCALE GENOMIC DNA]</scope>
    <source>
        <strain evidence="9">CGMCC 1.12286</strain>
    </source>
</reference>
<keyword evidence="2" id="KW-0229">DNA integration</keyword>
<name>A0ABW4JK87_9BACL</name>
<accession>A0ABW4JK87</accession>
<dbReference type="InterPro" id="IPR011010">
    <property type="entry name" value="DNA_brk_join_enz"/>
</dbReference>
<evidence type="ECO:0000313" key="8">
    <source>
        <dbReference type="EMBL" id="MFD1676817.1"/>
    </source>
</evidence>
<evidence type="ECO:0000256" key="3">
    <source>
        <dbReference type="ARBA" id="ARBA00023125"/>
    </source>
</evidence>
<keyword evidence="4" id="KW-0233">DNA recombination</keyword>
<feature type="domain" description="Tyr recombinase" evidence="6">
    <location>
        <begin position="100"/>
        <end position="224"/>
    </location>
</feature>
<dbReference type="InterPro" id="IPR002104">
    <property type="entry name" value="Integrase_catalytic"/>
</dbReference>
<evidence type="ECO:0000259" key="6">
    <source>
        <dbReference type="PROSITE" id="PS51898"/>
    </source>
</evidence>
<dbReference type="InterPro" id="IPR013762">
    <property type="entry name" value="Integrase-like_cat_sf"/>
</dbReference>